<dbReference type="InterPro" id="IPR006379">
    <property type="entry name" value="HAD-SF_hydro_IIB"/>
</dbReference>
<dbReference type="Pfam" id="PF08282">
    <property type="entry name" value="Hydrolase_3"/>
    <property type="match status" value="1"/>
</dbReference>
<gene>
    <name evidence="1" type="ORF">FC70_GL000053</name>
</gene>
<dbReference type="InterPro" id="IPR000150">
    <property type="entry name" value="Cof"/>
</dbReference>
<keyword evidence="2" id="KW-1185">Reference proteome</keyword>
<dbReference type="Proteomes" id="UP000051697">
    <property type="component" value="Unassembled WGS sequence"/>
</dbReference>
<dbReference type="SFLD" id="SFLDG01140">
    <property type="entry name" value="C2.B:_Phosphomannomutase_and_P"/>
    <property type="match status" value="1"/>
</dbReference>
<dbReference type="PANTHER" id="PTHR10000">
    <property type="entry name" value="PHOSPHOSERINE PHOSPHATASE"/>
    <property type="match status" value="1"/>
</dbReference>
<dbReference type="KEGG" id="lol:LACOL_1536"/>
<evidence type="ECO:0000313" key="1">
    <source>
        <dbReference type="EMBL" id="KRL58165.1"/>
    </source>
</evidence>
<keyword evidence="1" id="KW-0378">Hydrolase</keyword>
<dbReference type="InterPro" id="IPR036412">
    <property type="entry name" value="HAD-like_sf"/>
</dbReference>
<dbReference type="NCBIfam" id="TIGR00099">
    <property type="entry name" value="Cof-subfamily"/>
    <property type="match status" value="1"/>
</dbReference>
<dbReference type="CDD" id="cd07516">
    <property type="entry name" value="HAD_Pase"/>
    <property type="match status" value="1"/>
</dbReference>
<dbReference type="GO" id="GO:0005829">
    <property type="term" value="C:cytosol"/>
    <property type="evidence" value="ECO:0007669"/>
    <property type="project" value="TreeGrafter"/>
</dbReference>
<dbReference type="NCBIfam" id="TIGR01484">
    <property type="entry name" value="HAD-SF-IIB"/>
    <property type="match status" value="1"/>
</dbReference>
<dbReference type="RefSeq" id="WP_057889020.1">
    <property type="nucleotide sequence ID" value="NZ_AZFE01000001.1"/>
</dbReference>
<dbReference type="GO" id="GO:0000287">
    <property type="term" value="F:magnesium ion binding"/>
    <property type="evidence" value="ECO:0007669"/>
    <property type="project" value="TreeGrafter"/>
</dbReference>
<dbReference type="PROSITE" id="PS01229">
    <property type="entry name" value="COF_2"/>
    <property type="match status" value="1"/>
</dbReference>
<dbReference type="OrthoDB" id="9790031at2"/>
<dbReference type="PANTHER" id="PTHR10000:SF8">
    <property type="entry name" value="HAD SUPERFAMILY HYDROLASE-LIKE, TYPE 3"/>
    <property type="match status" value="1"/>
</dbReference>
<dbReference type="InterPro" id="IPR023214">
    <property type="entry name" value="HAD_sf"/>
</dbReference>
<proteinExistence type="predicted"/>
<protein>
    <submittedName>
        <fullName evidence="1">HAD superfamily hydrolase</fullName>
    </submittedName>
</protein>
<dbReference type="SFLD" id="SFLDG01144">
    <property type="entry name" value="C2.B.4:_PGP_Like"/>
    <property type="match status" value="1"/>
</dbReference>
<dbReference type="STRING" id="1423778.FC70_GL000053"/>
<dbReference type="PROSITE" id="PS01228">
    <property type="entry name" value="COF_1"/>
    <property type="match status" value="1"/>
</dbReference>
<comment type="caution">
    <text evidence="1">The sequence shown here is derived from an EMBL/GenBank/DDBJ whole genome shotgun (WGS) entry which is preliminary data.</text>
</comment>
<dbReference type="PATRIC" id="fig|1423778.4.peg.62"/>
<dbReference type="Gene3D" id="3.30.1240.10">
    <property type="match status" value="1"/>
</dbReference>
<dbReference type="EMBL" id="AZFE01000001">
    <property type="protein sequence ID" value="KRL58165.1"/>
    <property type="molecule type" value="Genomic_DNA"/>
</dbReference>
<dbReference type="NCBIfam" id="NF007806">
    <property type="entry name" value="PRK10513.1"/>
    <property type="match status" value="1"/>
</dbReference>
<dbReference type="SUPFAM" id="SSF56784">
    <property type="entry name" value="HAD-like"/>
    <property type="match status" value="1"/>
</dbReference>
<evidence type="ECO:0000313" key="2">
    <source>
        <dbReference type="Proteomes" id="UP000051697"/>
    </source>
</evidence>
<organism evidence="1 2">
    <name type="scientific">Paucilactobacillus oligofermentans DSM 15707 = LMG 22743</name>
    <dbReference type="NCBI Taxonomy" id="1423778"/>
    <lineage>
        <taxon>Bacteria</taxon>
        <taxon>Bacillati</taxon>
        <taxon>Bacillota</taxon>
        <taxon>Bacilli</taxon>
        <taxon>Lactobacillales</taxon>
        <taxon>Lactobacillaceae</taxon>
        <taxon>Paucilactobacillus</taxon>
    </lineage>
</organism>
<dbReference type="AlphaFoldDB" id="A0A0R1RVX4"/>
<accession>A0A0R1RVX4</accession>
<dbReference type="GO" id="GO:0016791">
    <property type="term" value="F:phosphatase activity"/>
    <property type="evidence" value="ECO:0007669"/>
    <property type="project" value="UniProtKB-ARBA"/>
</dbReference>
<sequence>MAIKLVAIDIDGTLVTDEKQLTNETITAINAATAQGVKVVLCTGRPLNGVQAYLKKLGLADQAESYVITFNGSLVQNTNGDIIVRHTVAFNDYLDMELLSRKAGLHFHVETDQFIYTANRDISPYSIAESFLVNTPIKYRTVDEMTDELSFSKGMLIDDPALITKALTEKTIPDEFYERFYIVRSEPYFLELMNKDASKGNAIRDLAGQLDIKQDEIMALGDQENDLTMIDYAGLGVAMGNAIDEVKAHANQETLTNQKNGVAAAINKYVLNK</sequence>
<dbReference type="SFLD" id="SFLDS00003">
    <property type="entry name" value="Haloacid_Dehalogenase"/>
    <property type="match status" value="1"/>
</dbReference>
<reference evidence="1 2" key="1">
    <citation type="journal article" date="2015" name="Genome Announc.">
        <title>Expanding the biotechnology potential of lactobacilli through comparative genomics of 213 strains and associated genera.</title>
        <authorList>
            <person name="Sun Z."/>
            <person name="Harris H.M."/>
            <person name="McCann A."/>
            <person name="Guo C."/>
            <person name="Argimon S."/>
            <person name="Zhang W."/>
            <person name="Yang X."/>
            <person name="Jeffery I.B."/>
            <person name="Cooney J.C."/>
            <person name="Kagawa T.F."/>
            <person name="Liu W."/>
            <person name="Song Y."/>
            <person name="Salvetti E."/>
            <person name="Wrobel A."/>
            <person name="Rasinkangas P."/>
            <person name="Parkhill J."/>
            <person name="Rea M.C."/>
            <person name="O'Sullivan O."/>
            <person name="Ritari J."/>
            <person name="Douillard F.P."/>
            <person name="Paul Ross R."/>
            <person name="Yang R."/>
            <person name="Briner A.E."/>
            <person name="Felis G.E."/>
            <person name="de Vos W.M."/>
            <person name="Barrangou R."/>
            <person name="Klaenhammer T.R."/>
            <person name="Caufield P.W."/>
            <person name="Cui Y."/>
            <person name="Zhang H."/>
            <person name="O'Toole P.W."/>
        </authorList>
    </citation>
    <scope>NUCLEOTIDE SEQUENCE [LARGE SCALE GENOMIC DNA]</scope>
    <source>
        <strain evidence="1 2">DSM 15707</strain>
    </source>
</reference>
<name>A0A0R1RVX4_9LACO</name>
<dbReference type="Gene3D" id="3.40.50.1000">
    <property type="entry name" value="HAD superfamily/HAD-like"/>
    <property type="match status" value="1"/>
</dbReference>